<reference evidence="2 3" key="1">
    <citation type="submission" date="2021-06" db="EMBL/GenBank/DDBJ databases">
        <title>Caerostris darwini draft genome.</title>
        <authorList>
            <person name="Kono N."/>
            <person name="Arakawa K."/>
        </authorList>
    </citation>
    <scope>NUCLEOTIDE SEQUENCE [LARGE SCALE GENOMIC DNA]</scope>
</reference>
<accession>A0AAV4VVV7</accession>
<sequence length="122" mass="13154">MGAERTLKFGVKQGGSAAVSCDPHSQKGGSIVRGPPPPSSPENTPRFTPEPDEFVCPYLLSIFGRPVGDFVNTAEPQLLVGGFCRSAFAVMLPMLGIIEDKRSCLVLSRRVEGFQKFGSRLK</sequence>
<name>A0AAV4VVV7_9ARAC</name>
<proteinExistence type="predicted"/>
<dbReference type="AlphaFoldDB" id="A0AAV4VVV7"/>
<evidence type="ECO:0000313" key="3">
    <source>
        <dbReference type="Proteomes" id="UP001054837"/>
    </source>
</evidence>
<gene>
    <name evidence="2" type="ORF">CDAR_100771</name>
</gene>
<evidence type="ECO:0000256" key="1">
    <source>
        <dbReference type="SAM" id="MobiDB-lite"/>
    </source>
</evidence>
<feature type="region of interest" description="Disordered" evidence="1">
    <location>
        <begin position="1"/>
        <end position="50"/>
    </location>
</feature>
<comment type="caution">
    <text evidence="2">The sequence shown here is derived from an EMBL/GenBank/DDBJ whole genome shotgun (WGS) entry which is preliminary data.</text>
</comment>
<organism evidence="2 3">
    <name type="scientific">Caerostris darwini</name>
    <dbReference type="NCBI Taxonomy" id="1538125"/>
    <lineage>
        <taxon>Eukaryota</taxon>
        <taxon>Metazoa</taxon>
        <taxon>Ecdysozoa</taxon>
        <taxon>Arthropoda</taxon>
        <taxon>Chelicerata</taxon>
        <taxon>Arachnida</taxon>
        <taxon>Araneae</taxon>
        <taxon>Araneomorphae</taxon>
        <taxon>Entelegynae</taxon>
        <taxon>Araneoidea</taxon>
        <taxon>Araneidae</taxon>
        <taxon>Caerostris</taxon>
    </lineage>
</organism>
<evidence type="ECO:0000313" key="2">
    <source>
        <dbReference type="EMBL" id="GIY74000.1"/>
    </source>
</evidence>
<dbReference type="EMBL" id="BPLQ01013680">
    <property type="protein sequence ID" value="GIY74000.1"/>
    <property type="molecule type" value="Genomic_DNA"/>
</dbReference>
<keyword evidence="3" id="KW-1185">Reference proteome</keyword>
<dbReference type="Proteomes" id="UP001054837">
    <property type="component" value="Unassembled WGS sequence"/>
</dbReference>
<protein>
    <submittedName>
        <fullName evidence="2">Uncharacterized protein</fullName>
    </submittedName>
</protein>